<proteinExistence type="predicted"/>
<accession>A0ABY3SUE9</accession>
<keyword evidence="2" id="KW-0614">Plasmid</keyword>
<evidence type="ECO:0000313" key="3">
    <source>
        <dbReference type="Proteomes" id="UP001649230"/>
    </source>
</evidence>
<protein>
    <submittedName>
        <fullName evidence="2">Uncharacterized protein</fullName>
    </submittedName>
</protein>
<dbReference type="Proteomes" id="UP001649230">
    <property type="component" value="Plasmid pYPD9-1"/>
</dbReference>
<keyword evidence="3" id="KW-1185">Reference proteome</keyword>
<gene>
    <name evidence="2" type="ORF">L0M14_30395</name>
</gene>
<feature type="coiled-coil region" evidence="1">
    <location>
        <begin position="84"/>
        <end position="111"/>
    </location>
</feature>
<dbReference type="EMBL" id="CP090979">
    <property type="protein sequence ID" value="UJF36601.1"/>
    <property type="molecule type" value="Genomic_DNA"/>
</dbReference>
<name>A0ABY3SUE9_9BACL</name>
<keyword evidence="1" id="KW-0175">Coiled coil</keyword>
<sequence length="125" mass="14515">MMTVQDQVIDTKEINKIKQKAERALHAAETAIELKSKLEIQLDFQKKYNNCLEKTVQELKSRPIEKVEVPVVVELVPENIRKRMSELAKENRRLQEKVEQLEMVLSADGRELLLPVTDRLYATAE</sequence>
<dbReference type="RefSeq" id="WP_235123151.1">
    <property type="nucleotide sequence ID" value="NZ_CP090979.1"/>
</dbReference>
<reference evidence="2 3" key="1">
    <citation type="journal article" date="2024" name="Int. J. Syst. Evol. Microbiol.">
        <title>Paenibacillus hexagrammi sp. nov., a novel bacterium isolated from the gut content of Hexagrammos agrammus.</title>
        <authorList>
            <person name="Jung H.K."/>
            <person name="Kim D.G."/>
            <person name="Zin H."/>
            <person name="Park J."/>
            <person name="Jung H."/>
            <person name="Kim Y.O."/>
            <person name="Kong H.J."/>
            <person name="Kim J.W."/>
            <person name="Kim Y.S."/>
        </authorList>
    </citation>
    <scope>NUCLEOTIDE SEQUENCE [LARGE SCALE GENOMIC DNA]</scope>
    <source>
        <strain evidence="2 3">YPD9-1</strain>
    </source>
</reference>
<geneLocation type="plasmid" evidence="2 3">
    <name>pYPD9-1</name>
</geneLocation>
<evidence type="ECO:0000313" key="2">
    <source>
        <dbReference type="EMBL" id="UJF36601.1"/>
    </source>
</evidence>
<organism evidence="2 3">
    <name type="scientific">Paenibacillus hexagrammi</name>
    <dbReference type="NCBI Taxonomy" id="2908839"/>
    <lineage>
        <taxon>Bacteria</taxon>
        <taxon>Bacillati</taxon>
        <taxon>Bacillota</taxon>
        <taxon>Bacilli</taxon>
        <taxon>Bacillales</taxon>
        <taxon>Paenibacillaceae</taxon>
        <taxon>Paenibacillus</taxon>
    </lineage>
</organism>
<evidence type="ECO:0000256" key="1">
    <source>
        <dbReference type="SAM" id="Coils"/>
    </source>
</evidence>